<organism evidence="4 5">
    <name type="scientific">Branchiibius hedensis</name>
    <dbReference type="NCBI Taxonomy" id="672460"/>
    <lineage>
        <taxon>Bacteria</taxon>
        <taxon>Bacillati</taxon>
        <taxon>Actinomycetota</taxon>
        <taxon>Actinomycetes</taxon>
        <taxon>Micrococcales</taxon>
        <taxon>Dermacoccaceae</taxon>
        <taxon>Branchiibius</taxon>
    </lineage>
</organism>
<dbReference type="GO" id="GO:0010181">
    <property type="term" value="F:FMN binding"/>
    <property type="evidence" value="ECO:0007669"/>
    <property type="project" value="InterPro"/>
</dbReference>
<dbReference type="Pfam" id="PF01613">
    <property type="entry name" value="Flavin_Reduct"/>
    <property type="match status" value="1"/>
</dbReference>
<name>A0A2Y8ZVZ6_9MICO</name>
<dbReference type="InterPro" id="IPR002563">
    <property type="entry name" value="Flavin_Rdtase-like_dom"/>
</dbReference>
<keyword evidence="2" id="KW-0560">Oxidoreductase</keyword>
<dbReference type="SMART" id="SM00903">
    <property type="entry name" value="Flavin_Reduct"/>
    <property type="match status" value="1"/>
</dbReference>
<sequence>MTVYDITSGRPRPAFDTARLRQVFGAFPSGVTAVAAIVDDVPHGLAASSFTSVSLDPALVSVCVAQTSTTWPVLERATKLGVSVLSADQEHETTVLSTKGIDRFAQLDWQQTPEGGVLIERASAWFETSVHQVVPAGDHFIVLLKVHDLDIDEAAHPLIFHGSTFRRLAV</sequence>
<accession>A0A2Y8ZVZ6</accession>
<evidence type="ECO:0000259" key="3">
    <source>
        <dbReference type="SMART" id="SM00903"/>
    </source>
</evidence>
<gene>
    <name evidence="4" type="ORF">SAMN04489750_2794</name>
</gene>
<evidence type="ECO:0000313" key="5">
    <source>
        <dbReference type="Proteomes" id="UP000250028"/>
    </source>
</evidence>
<dbReference type="InterPro" id="IPR050268">
    <property type="entry name" value="NADH-dep_flavin_reductase"/>
</dbReference>
<dbReference type="GO" id="GO:0042602">
    <property type="term" value="F:riboflavin reductase (NADPH) activity"/>
    <property type="evidence" value="ECO:0007669"/>
    <property type="project" value="TreeGrafter"/>
</dbReference>
<keyword evidence="5" id="KW-1185">Reference proteome</keyword>
<reference evidence="5" key="1">
    <citation type="submission" date="2016-10" db="EMBL/GenBank/DDBJ databases">
        <authorList>
            <person name="Varghese N."/>
            <person name="Submissions S."/>
        </authorList>
    </citation>
    <scope>NUCLEOTIDE SEQUENCE [LARGE SCALE GENOMIC DNA]</scope>
    <source>
        <strain evidence="5">DSM 22951</strain>
    </source>
</reference>
<dbReference type="OrthoDB" id="9792858at2"/>
<dbReference type="PANTHER" id="PTHR30466">
    <property type="entry name" value="FLAVIN REDUCTASE"/>
    <property type="match status" value="1"/>
</dbReference>
<protein>
    <submittedName>
        <fullName evidence="4">NADH-FMN oxidoreductase RutF, flavin reductase (DIM6/NTAB) family</fullName>
    </submittedName>
</protein>
<dbReference type="SUPFAM" id="SSF50475">
    <property type="entry name" value="FMN-binding split barrel"/>
    <property type="match status" value="1"/>
</dbReference>
<dbReference type="InterPro" id="IPR012349">
    <property type="entry name" value="Split_barrel_FMN-bd"/>
</dbReference>
<dbReference type="Gene3D" id="2.30.110.10">
    <property type="entry name" value="Electron Transport, Fmn-binding Protein, Chain A"/>
    <property type="match status" value="1"/>
</dbReference>
<dbReference type="Proteomes" id="UP000250028">
    <property type="component" value="Unassembled WGS sequence"/>
</dbReference>
<evidence type="ECO:0000256" key="1">
    <source>
        <dbReference type="ARBA" id="ARBA00008898"/>
    </source>
</evidence>
<comment type="similarity">
    <text evidence="1">Belongs to the non-flavoprotein flavin reductase family.</text>
</comment>
<dbReference type="PANTHER" id="PTHR30466:SF11">
    <property type="entry name" value="FLAVIN-DEPENDENT MONOOXYGENASE, REDUCTASE SUBUNIT HSAB"/>
    <property type="match status" value="1"/>
</dbReference>
<dbReference type="EMBL" id="UESZ01000001">
    <property type="protein sequence ID" value="SSA35438.1"/>
    <property type="molecule type" value="Genomic_DNA"/>
</dbReference>
<dbReference type="AlphaFoldDB" id="A0A2Y8ZVZ6"/>
<proteinExistence type="inferred from homology"/>
<feature type="domain" description="Flavin reductase like" evidence="3">
    <location>
        <begin position="24"/>
        <end position="167"/>
    </location>
</feature>
<dbReference type="RefSeq" id="WP_109686707.1">
    <property type="nucleotide sequence ID" value="NZ_QGDN01000001.1"/>
</dbReference>
<evidence type="ECO:0000256" key="2">
    <source>
        <dbReference type="ARBA" id="ARBA00023002"/>
    </source>
</evidence>
<evidence type="ECO:0000313" key="4">
    <source>
        <dbReference type="EMBL" id="SSA35438.1"/>
    </source>
</evidence>